<feature type="non-terminal residue" evidence="2">
    <location>
        <position position="1"/>
    </location>
</feature>
<evidence type="ECO:0000313" key="3">
    <source>
        <dbReference type="Proteomes" id="UP000242814"/>
    </source>
</evidence>
<feature type="compositionally biased region" description="Basic and acidic residues" evidence="1">
    <location>
        <begin position="214"/>
        <end position="226"/>
    </location>
</feature>
<dbReference type="VEuPathDB" id="FungiDB:PABG_07737"/>
<organism evidence="2 3">
    <name type="scientific">Paracoccidioides brasiliensis</name>
    <dbReference type="NCBI Taxonomy" id="121759"/>
    <lineage>
        <taxon>Eukaryota</taxon>
        <taxon>Fungi</taxon>
        <taxon>Dikarya</taxon>
        <taxon>Ascomycota</taxon>
        <taxon>Pezizomycotina</taxon>
        <taxon>Eurotiomycetes</taxon>
        <taxon>Eurotiomycetidae</taxon>
        <taxon>Onygenales</taxon>
        <taxon>Ajellomycetaceae</taxon>
        <taxon>Paracoccidioides</taxon>
    </lineage>
</organism>
<feature type="compositionally biased region" description="Polar residues" evidence="1">
    <location>
        <begin position="243"/>
        <end position="255"/>
    </location>
</feature>
<evidence type="ECO:0000313" key="2">
    <source>
        <dbReference type="EMBL" id="ODH12991.1"/>
    </source>
</evidence>
<dbReference type="AlphaFoldDB" id="A0A1D2J3X5"/>
<dbReference type="EMBL" id="LZYO01000636">
    <property type="protein sequence ID" value="ODH12991.1"/>
    <property type="molecule type" value="Genomic_DNA"/>
</dbReference>
<evidence type="ECO:0000256" key="1">
    <source>
        <dbReference type="SAM" id="MobiDB-lite"/>
    </source>
</evidence>
<gene>
    <name evidence="2" type="ORF">ACO22_07711</name>
</gene>
<name>A0A1D2J3X5_PARBR</name>
<feature type="region of interest" description="Disordered" evidence="1">
    <location>
        <begin position="214"/>
        <end position="265"/>
    </location>
</feature>
<proteinExistence type="predicted"/>
<reference evidence="2 3" key="1">
    <citation type="submission" date="2016-06" db="EMBL/GenBank/DDBJ databases">
        <authorList>
            <person name="Kjaerup R.B."/>
            <person name="Dalgaard T.S."/>
            <person name="Juul-Madsen H.R."/>
        </authorList>
    </citation>
    <scope>NUCLEOTIDE SEQUENCE [LARGE SCALE GENOMIC DNA]</scope>
    <source>
        <strain evidence="2 3">Pb300</strain>
    </source>
</reference>
<dbReference type="Proteomes" id="UP000242814">
    <property type="component" value="Unassembled WGS sequence"/>
</dbReference>
<dbReference type="VEuPathDB" id="FungiDB:PADG_12482"/>
<sequence>SNQLSSLRISYKILIHIWKCEYNDAKLQTHYNWESIRKIQNEIYSDCVFFTMKDFLEIITARLDTAWKNTLTVVSPVDAFISASVTGKDGAVMLTPDVWMLDLEKLLSSFKKVHSSSSTTTIIHICLVTYDESNHLIEQPSESKNVKVKSPDIEIKNENISTSVIKRERALSVDLPILNLMKRRRPLPIPSKSEDKVDELETIKLEKDLLFKREKTESETEEENVKTMENTVMDMEKSHSSELETQSTYLDSPTHGTRFRHQRRE</sequence>
<protein>
    <submittedName>
        <fullName evidence="2">Uncharacterized protein</fullName>
    </submittedName>
</protein>
<accession>A0A1D2J3X5</accession>
<comment type="caution">
    <text evidence="2">The sequence shown here is derived from an EMBL/GenBank/DDBJ whole genome shotgun (WGS) entry which is preliminary data.</text>
</comment>